<evidence type="ECO:0000256" key="5">
    <source>
        <dbReference type="ARBA" id="ARBA00022989"/>
    </source>
</evidence>
<feature type="transmembrane region" description="Helical" evidence="7">
    <location>
        <begin position="6"/>
        <end position="26"/>
    </location>
</feature>
<dbReference type="Pfam" id="PF00999">
    <property type="entry name" value="Na_H_Exchanger"/>
    <property type="match status" value="1"/>
</dbReference>
<gene>
    <name evidence="10" type="ORF">AMET1_0142</name>
</gene>
<dbReference type="Gene3D" id="3.40.50.720">
    <property type="entry name" value="NAD(P)-binding Rossmann-like Domain"/>
    <property type="match status" value="1"/>
</dbReference>
<accession>A0A1Y3GDC8</accession>
<evidence type="ECO:0000256" key="6">
    <source>
        <dbReference type="ARBA" id="ARBA00023136"/>
    </source>
</evidence>
<dbReference type="GO" id="GO:0015297">
    <property type="term" value="F:antiporter activity"/>
    <property type="evidence" value="ECO:0007669"/>
    <property type="project" value="InterPro"/>
</dbReference>
<dbReference type="EMBL" id="MRZU01000002">
    <property type="protein sequence ID" value="OUJ19472.1"/>
    <property type="molecule type" value="Genomic_DNA"/>
</dbReference>
<feature type="transmembrane region" description="Helical" evidence="7">
    <location>
        <begin position="204"/>
        <end position="221"/>
    </location>
</feature>
<comment type="similarity">
    <text evidence="2">Belongs to the monovalent cation:proton antiporter 2 (CPA2) transporter (TC 2.A.37) family.</text>
</comment>
<dbReference type="PANTHER" id="PTHR42751:SF3">
    <property type="entry name" value="SODIUM_GLUTAMATE SYMPORTER"/>
    <property type="match status" value="1"/>
</dbReference>
<feature type="transmembrane region" description="Helical" evidence="7">
    <location>
        <begin position="323"/>
        <end position="341"/>
    </location>
</feature>
<dbReference type="InterPro" id="IPR006153">
    <property type="entry name" value="Cation/H_exchanger_TM"/>
</dbReference>
<feature type="transmembrane region" description="Helical" evidence="7">
    <location>
        <begin position="347"/>
        <end position="365"/>
    </location>
</feature>
<dbReference type="GO" id="GO:0006813">
    <property type="term" value="P:potassium ion transport"/>
    <property type="evidence" value="ECO:0007669"/>
    <property type="project" value="InterPro"/>
</dbReference>
<keyword evidence="11" id="KW-1185">Reference proteome</keyword>
<feature type="transmembrane region" description="Helical" evidence="7">
    <location>
        <begin position="148"/>
        <end position="169"/>
    </location>
</feature>
<feature type="transmembrane region" description="Helical" evidence="7">
    <location>
        <begin position="281"/>
        <end position="302"/>
    </location>
</feature>
<reference evidence="10 11" key="1">
    <citation type="submission" date="2016-12" db="EMBL/GenBank/DDBJ databases">
        <title>Discovery of methanogenic haloarchaea.</title>
        <authorList>
            <person name="Sorokin D.Y."/>
            <person name="Makarova K.S."/>
            <person name="Abbas B."/>
            <person name="Ferrer M."/>
            <person name="Golyshin P.N."/>
        </authorList>
    </citation>
    <scope>NUCLEOTIDE SEQUENCE [LARGE SCALE GENOMIC DNA]</scope>
    <source>
        <strain evidence="10">AMET1</strain>
    </source>
</reference>
<keyword evidence="3" id="KW-0813">Transport</keyword>
<dbReference type="Proteomes" id="UP000195137">
    <property type="component" value="Unassembled WGS sequence"/>
</dbReference>
<feature type="transmembrane region" description="Helical" evidence="7">
    <location>
        <begin position="83"/>
        <end position="104"/>
    </location>
</feature>
<evidence type="ECO:0000313" key="11">
    <source>
        <dbReference type="Proteomes" id="UP000195137"/>
    </source>
</evidence>
<dbReference type="Gene3D" id="1.20.1530.20">
    <property type="match status" value="1"/>
</dbReference>
<keyword evidence="6 7" id="KW-0472">Membrane</keyword>
<feature type="transmembrane region" description="Helical" evidence="7">
    <location>
        <begin position="256"/>
        <end position="275"/>
    </location>
</feature>
<dbReference type="PANTHER" id="PTHR42751">
    <property type="entry name" value="SODIUM/HYDROGEN EXCHANGER FAMILY/TRKA DOMAIN PROTEIN"/>
    <property type="match status" value="1"/>
</dbReference>
<dbReference type="InterPro" id="IPR038770">
    <property type="entry name" value="Na+/solute_symporter_sf"/>
</dbReference>
<evidence type="ECO:0000259" key="9">
    <source>
        <dbReference type="Pfam" id="PF02254"/>
    </source>
</evidence>
<feature type="transmembrane region" description="Helical" evidence="7">
    <location>
        <begin position="31"/>
        <end position="47"/>
    </location>
</feature>
<dbReference type="RefSeq" id="WP_086636569.1">
    <property type="nucleotide sequence ID" value="NZ_MRZU01000002.1"/>
</dbReference>
<dbReference type="SUPFAM" id="SSF51735">
    <property type="entry name" value="NAD(P)-binding Rossmann-fold domains"/>
    <property type="match status" value="1"/>
</dbReference>
<dbReference type="AlphaFoldDB" id="A0A1Y3GDC8"/>
<feature type="transmembrane region" description="Helical" evidence="7">
    <location>
        <begin position="175"/>
        <end position="192"/>
    </location>
</feature>
<evidence type="ECO:0000256" key="1">
    <source>
        <dbReference type="ARBA" id="ARBA00004141"/>
    </source>
</evidence>
<keyword evidence="5 7" id="KW-1133">Transmembrane helix</keyword>
<evidence type="ECO:0000256" key="7">
    <source>
        <dbReference type="SAM" id="Phobius"/>
    </source>
</evidence>
<protein>
    <submittedName>
        <fullName evidence="10">Kef-type K(+) transport system</fullName>
    </submittedName>
</protein>
<evidence type="ECO:0000256" key="3">
    <source>
        <dbReference type="ARBA" id="ARBA00022448"/>
    </source>
</evidence>
<dbReference type="GO" id="GO:0016020">
    <property type="term" value="C:membrane"/>
    <property type="evidence" value="ECO:0007669"/>
    <property type="project" value="UniProtKB-SubCell"/>
</dbReference>
<evidence type="ECO:0000256" key="4">
    <source>
        <dbReference type="ARBA" id="ARBA00022692"/>
    </source>
</evidence>
<proteinExistence type="inferred from homology"/>
<feature type="transmembrane region" description="Helical" evidence="7">
    <location>
        <begin position="110"/>
        <end position="128"/>
    </location>
</feature>
<dbReference type="OrthoDB" id="43518at2157"/>
<feature type="transmembrane region" description="Helical" evidence="7">
    <location>
        <begin position="53"/>
        <end position="71"/>
    </location>
</feature>
<dbReference type="InterPro" id="IPR003148">
    <property type="entry name" value="RCK_N"/>
</dbReference>
<organism evidence="10 11">
    <name type="scientific">Methanonatronarchaeum thermophilum</name>
    <dbReference type="NCBI Taxonomy" id="1927129"/>
    <lineage>
        <taxon>Archaea</taxon>
        <taxon>Methanobacteriati</taxon>
        <taxon>Methanobacteriota</taxon>
        <taxon>Methanonatronarchaeia</taxon>
        <taxon>Methanonatronarchaeales</taxon>
        <taxon>Methanonatronarchaeaceae</taxon>
        <taxon>Methanonatronarchaeum</taxon>
    </lineage>
</organism>
<name>A0A1Y3GDC8_9EURY</name>
<evidence type="ECO:0000313" key="10">
    <source>
        <dbReference type="EMBL" id="OUJ19472.1"/>
    </source>
</evidence>
<dbReference type="Pfam" id="PF02254">
    <property type="entry name" value="TrkA_N"/>
    <property type="match status" value="1"/>
</dbReference>
<dbReference type="GO" id="GO:1902600">
    <property type="term" value="P:proton transmembrane transport"/>
    <property type="evidence" value="ECO:0007669"/>
    <property type="project" value="InterPro"/>
</dbReference>
<feature type="domain" description="Cation/H+ exchanger transmembrane" evidence="8">
    <location>
        <begin position="14"/>
        <end position="357"/>
    </location>
</feature>
<evidence type="ECO:0000259" key="8">
    <source>
        <dbReference type="Pfam" id="PF00999"/>
    </source>
</evidence>
<evidence type="ECO:0000256" key="2">
    <source>
        <dbReference type="ARBA" id="ARBA00005551"/>
    </source>
</evidence>
<sequence length="535" mass="59687">MATELILDLSIIFILVGFLLLVSNYFEWPTIPFYIIAGIVAGFYIDGQNIIEFAYWGIAFLVFVFGVSIDFNKIKSVIWESEITVGLQVLILGPIAFAIGLLLGLDIVNAFYFAVAVVLSSTIIGFELKDYEKRESFVHGRLSQTIHFFDDLLAILIVLILSAEAFTAGEITQNILAGGLLILTGFLIYRYLFKYMVKITNGSGELMLMGSITILIFFLGASEFLGLSIVVGAFAAGISIRTDVPKSMDMLNGIESIKDFFIVLFFTMLGALLSMPTTETLIIALGLLVLTGILKPIINTAFLVQEGYDTRTSTLTSISTDQISEFTLIIAIEGFLIGLIAPELFDAIILSAVVLMIYSTYTHKYDEYIYRNIMKKIFKKPETTQTDNLSEVNPDIKDHVILVGHGRQGKKILESCNKIGHKTIVIENDPAARKELKGKTENYVISDAVQQYTWQKAKYKQAKLIISTAPDIEVTNKILSLNTKADKIVRCRNIEKSRKLLNKGALYVILPNILSQDKVKKEIEDILKNKKQTQK</sequence>
<comment type="caution">
    <text evidence="10">The sequence shown here is derived from an EMBL/GenBank/DDBJ whole genome shotgun (WGS) entry which is preliminary data.</text>
</comment>
<dbReference type="InterPro" id="IPR036291">
    <property type="entry name" value="NAD(P)-bd_dom_sf"/>
</dbReference>
<comment type="subcellular location">
    <subcellularLocation>
        <location evidence="1">Membrane</location>
        <topology evidence="1">Multi-pass membrane protein</topology>
    </subcellularLocation>
</comment>
<keyword evidence="4 7" id="KW-0812">Transmembrane</keyword>
<feature type="domain" description="RCK N-terminal" evidence="9">
    <location>
        <begin position="400"/>
        <end position="511"/>
    </location>
</feature>